<dbReference type="STRING" id="693.AKJ17_14530"/>
<gene>
    <name evidence="1" type="ORF">AKJ17_14530</name>
</gene>
<dbReference type="Pfam" id="PF04351">
    <property type="entry name" value="PilP"/>
    <property type="match status" value="1"/>
</dbReference>
<comment type="caution">
    <text evidence="1">The sequence shown here is derived from an EMBL/GenBank/DDBJ whole genome shotgun (WGS) entry which is preliminary data.</text>
</comment>
<sequence length="171" mass="19028">MKNSSFAAFSLMLLLVGCKANQEPLDEYVAQVELKARKDVVDLEPVVDFKISQYAAHKTREPFVLPQAALVLNQPLAKKDCWQPAKRRKTGKLEKFPLSKLRLTGIMSGNGQISALVQTPKGNVVRVNAGHYIGLNNGKVTRVTDKYLQIKETLPDGLGCWNKRNVKLALK</sequence>
<dbReference type="AlphaFoldDB" id="A0A0M0HKR9"/>
<accession>A0A0M0HKR9</accession>
<dbReference type="RefSeq" id="WP_053396541.1">
    <property type="nucleotide sequence ID" value="NZ_LHPJ01000014.1"/>
</dbReference>
<proteinExistence type="predicted"/>
<organism evidence="1 2">
    <name type="scientific">Vibrio nereis</name>
    <dbReference type="NCBI Taxonomy" id="693"/>
    <lineage>
        <taxon>Bacteria</taxon>
        <taxon>Pseudomonadati</taxon>
        <taxon>Pseudomonadota</taxon>
        <taxon>Gammaproteobacteria</taxon>
        <taxon>Vibrionales</taxon>
        <taxon>Vibrionaceae</taxon>
        <taxon>Vibrio</taxon>
    </lineage>
</organism>
<name>A0A0M0HKR9_VIBNE</name>
<evidence type="ECO:0000313" key="1">
    <source>
        <dbReference type="EMBL" id="KOO02616.1"/>
    </source>
</evidence>
<dbReference type="Gene3D" id="2.30.30.830">
    <property type="match status" value="1"/>
</dbReference>
<dbReference type="EMBL" id="LHPJ01000014">
    <property type="protein sequence ID" value="KOO02616.1"/>
    <property type="molecule type" value="Genomic_DNA"/>
</dbReference>
<evidence type="ECO:0000313" key="2">
    <source>
        <dbReference type="Proteomes" id="UP000037515"/>
    </source>
</evidence>
<reference evidence="2" key="1">
    <citation type="submission" date="2015-08" db="EMBL/GenBank/DDBJ databases">
        <title>Vibrio galatheae sp. nov., a novel member of the Vibrionaceae family isolated from the Solomon Islands.</title>
        <authorList>
            <person name="Giubergia S."/>
            <person name="Machado H."/>
            <person name="Mateiu R.V."/>
            <person name="Gram L."/>
        </authorList>
    </citation>
    <scope>NUCLEOTIDE SEQUENCE [LARGE SCALE GENOMIC DNA]</scope>
    <source>
        <strain evidence="2">DSM 19584</strain>
    </source>
</reference>
<dbReference type="OrthoDB" id="5296580at2"/>
<protein>
    <submittedName>
        <fullName evidence="1">Fimbrial protein</fullName>
    </submittedName>
</protein>
<dbReference type="PIRSF" id="PIRSF016481">
    <property type="entry name" value="Pilus_assembly_PilP"/>
    <property type="match status" value="1"/>
</dbReference>
<dbReference type="Proteomes" id="UP000037515">
    <property type="component" value="Unassembled WGS sequence"/>
</dbReference>
<keyword evidence="2" id="KW-1185">Reference proteome</keyword>
<dbReference type="InterPro" id="IPR007446">
    <property type="entry name" value="PilP"/>
</dbReference>
<dbReference type="PATRIC" id="fig|693.5.peg.2970"/>
<dbReference type="PROSITE" id="PS51257">
    <property type="entry name" value="PROKAR_LIPOPROTEIN"/>
    <property type="match status" value="1"/>
</dbReference>